<dbReference type="EMBL" id="GL377604">
    <property type="protein sequence ID" value="EFJ19950.1"/>
    <property type="molecule type" value="Genomic_DNA"/>
</dbReference>
<dbReference type="InParanoid" id="D8S6I7"/>
<dbReference type="SUPFAM" id="SSF56059">
    <property type="entry name" value="Glutathione synthetase ATP-binding domain-like"/>
    <property type="match status" value="1"/>
</dbReference>
<dbReference type="GO" id="GO:0004363">
    <property type="term" value="F:glutathione synthase activity"/>
    <property type="evidence" value="ECO:0007669"/>
    <property type="project" value="InterPro"/>
</dbReference>
<organism evidence="2">
    <name type="scientific">Selaginella moellendorffii</name>
    <name type="common">Spikemoss</name>
    <dbReference type="NCBI Taxonomy" id="88036"/>
    <lineage>
        <taxon>Eukaryota</taxon>
        <taxon>Viridiplantae</taxon>
        <taxon>Streptophyta</taxon>
        <taxon>Embryophyta</taxon>
        <taxon>Tracheophyta</taxon>
        <taxon>Lycopodiopsida</taxon>
        <taxon>Selaginellales</taxon>
        <taxon>Selaginellaceae</taxon>
        <taxon>Selaginella</taxon>
    </lineage>
</organism>
<evidence type="ECO:0000313" key="1">
    <source>
        <dbReference type="EMBL" id="EFJ19950.1"/>
    </source>
</evidence>
<dbReference type="Pfam" id="PF03917">
    <property type="entry name" value="GSH_synth_ATP"/>
    <property type="match status" value="1"/>
</dbReference>
<dbReference type="eggNOG" id="KOG0021">
    <property type="taxonomic scope" value="Eukaryota"/>
</dbReference>
<dbReference type="Gramene" id="EFJ19950">
    <property type="protein sequence ID" value="EFJ19950"/>
    <property type="gene ID" value="SELMODRAFT_418834"/>
</dbReference>
<protein>
    <submittedName>
        <fullName evidence="1">Uncharacterized protein</fullName>
    </submittedName>
</protein>
<name>D8S6I7_SELML</name>
<dbReference type="PANTHER" id="PTHR11130">
    <property type="entry name" value="GLUTATHIONE SYNTHETASE"/>
    <property type="match status" value="1"/>
</dbReference>
<gene>
    <name evidence="1" type="ORF">SELMODRAFT_418834</name>
</gene>
<dbReference type="KEGG" id="smo:SELMODRAFT_418834"/>
<evidence type="ECO:0000313" key="2">
    <source>
        <dbReference type="Proteomes" id="UP000001514"/>
    </source>
</evidence>
<dbReference type="Proteomes" id="UP000001514">
    <property type="component" value="Unassembled WGS sequence"/>
</dbReference>
<dbReference type="Gene3D" id="3.30.1490.50">
    <property type="match status" value="1"/>
</dbReference>
<dbReference type="AlphaFoldDB" id="D8S6I7"/>
<dbReference type="GO" id="GO:0005524">
    <property type="term" value="F:ATP binding"/>
    <property type="evidence" value="ECO:0007669"/>
    <property type="project" value="InterPro"/>
</dbReference>
<dbReference type="PANTHER" id="PTHR11130:SF0">
    <property type="entry name" value="GLUTATHIONE SYNTHETASE"/>
    <property type="match status" value="1"/>
</dbReference>
<dbReference type="InterPro" id="IPR014709">
    <property type="entry name" value="Glutathione_synthase_C_euk"/>
</dbReference>
<keyword evidence="2" id="KW-1185">Reference proteome</keyword>
<dbReference type="InterPro" id="IPR005615">
    <property type="entry name" value="Glutathione_synthase"/>
</dbReference>
<dbReference type="HOGENOM" id="CLU_1557891_0_0_1"/>
<accession>D8S6I7</accession>
<dbReference type="STRING" id="88036.D8S6I7"/>
<reference evidence="1 2" key="1">
    <citation type="journal article" date="2011" name="Science">
        <title>The Selaginella genome identifies genetic changes associated with the evolution of vascular plants.</title>
        <authorList>
            <person name="Banks J.A."/>
            <person name="Nishiyama T."/>
            <person name="Hasebe M."/>
            <person name="Bowman J.L."/>
            <person name="Gribskov M."/>
            <person name="dePamphilis C."/>
            <person name="Albert V.A."/>
            <person name="Aono N."/>
            <person name="Aoyama T."/>
            <person name="Ambrose B.A."/>
            <person name="Ashton N.W."/>
            <person name="Axtell M.J."/>
            <person name="Barker E."/>
            <person name="Barker M.S."/>
            <person name="Bennetzen J.L."/>
            <person name="Bonawitz N.D."/>
            <person name="Chapple C."/>
            <person name="Cheng C."/>
            <person name="Correa L.G."/>
            <person name="Dacre M."/>
            <person name="DeBarry J."/>
            <person name="Dreyer I."/>
            <person name="Elias M."/>
            <person name="Engstrom E.M."/>
            <person name="Estelle M."/>
            <person name="Feng L."/>
            <person name="Finet C."/>
            <person name="Floyd S.K."/>
            <person name="Frommer W.B."/>
            <person name="Fujita T."/>
            <person name="Gramzow L."/>
            <person name="Gutensohn M."/>
            <person name="Harholt J."/>
            <person name="Hattori M."/>
            <person name="Heyl A."/>
            <person name="Hirai T."/>
            <person name="Hiwatashi Y."/>
            <person name="Ishikawa M."/>
            <person name="Iwata M."/>
            <person name="Karol K.G."/>
            <person name="Koehler B."/>
            <person name="Kolukisaoglu U."/>
            <person name="Kubo M."/>
            <person name="Kurata T."/>
            <person name="Lalonde S."/>
            <person name="Li K."/>
            <person name="Li Y."/>
            <person name="Litt A."/>
            <person name="Lyons E."/>
            <person name="Manning G."/>
            <person name="Maruyama T."/>
            <person name="Michael T.P."/>
            <person name="Mikami K."/>
            <person name="Miyazaki S."/>
            <person name="Morinaga S."/>
            <person name="Murata T."/>
            <person name="Mueller-Roeber B."/>
            <person name="Nelson D.R."/>
            <person name="Obara M."/>
            <person name="Oguri Y."/>
            <person name="Olmstead R.G."/>
            <person name="Onodera N."/>
            <person name="Petersen B.L."/>
            <person name="Pils B."/>
            <person name="Prigge M."/>
            <person name="Rensing S.A."/>
            <person name="Riano-Pachon D.M."/>
            <person name="Roberts A.W."/>
            <person name="Sato Y."/>
            <person name="Scheller H.V."/>
            <person name="Schulz B."/>
            <person name="Schulz C."/>
            <person name="Shakirov E.V."/>
            <person name="Shibagaki N."/>
            <person name="Shinohara N."/>
            <person name="Shippen D.E."/>
            <person name="Soerensen I."/>
            <person name="Sotooka R."/>
            <person name="Sugimoto N."/>
            <person name="Sugita M."/>
            <person name="Sumikawa N."/>
            <person name="Tanurdzic M."/>
            <person name="Theissen G."/>
            <person name="Ulvskov P."/>
            <person name="Wakazuki S."/>
            <person name="Weng J.K."/>
            <person name="Willats W.W."/>
            <person name="Wipf D."/>
            <person name="Wolf P.G."/>
            <person name="Yang L."/>
            <person name="Zimmer A.D."/>
            <person name="Zhu Q."/>
            <person name="Mitros T."/>
            <person name="Hellsten U."/>
            <person name="Loque D."/>
            <person name="Otillar R."/>
            <person name="Salamov A."/>
            <person name="Schmutz J."/>
            <person name="Shapiro H."/>
            <person name="Lindquist E."/>
            <person name="Lucas S."/>
            <person name="Rokhsar D."/>
            <person name="Grigoriev I.V."/>
        </authorList>
    </citation>
    <scope>NUCLEOTIDE SEQUENCE [LARGE SCALE GENOMIC DNA]</scope>
</reference>
<proteinExistence type="predicted"/>
<sequence length="172" mass="19341">MSWDLLGKNLGTRVMGILSQLPTTDQATDDPSELGWHARLLLERYKMSMDLIPLSWNQKSATRACQAECIRKVLPSFVFRFVQDKKNAAEIIREFFAGLWGLNEESYEIINKQPELCVLKPQCEGGGNTIYGSAVKAKQTEEPGFRLISSCSASSHRRMAKEKSPTRIVVTC</sequence>